<evidence type="ECO:0000313" key="5">
    <source>
        <dbReference type="Proteomes" id="UP001055057"/>
    </source>
</evidence>
<evidence type="ECO:0000259" key="3">
    <source>
        <dbReference type="Pfam" id="PF07364"/>
    </source>
</evidence>
<dbReference type="PIRSF" id="PIRSF012702">
    <property type="entry name" value="UCP012702"/>
    <property type="match status" value="1"/>
</dbReference>
<name>A0ABQ4U4M4_9HYPH</name>
<evidence type="ECO:0000313" key="4">
    <source>
        <dbReference type="EMBL" id="GJE61298.1"/>
    </source>
</evidence>
<protein>
    <recommendedName>
        <fullName evidence="1">Microcystinase C</fullName>
        <shortName evidence="1">MlrC</shortName>
    </recommendedName>
</protein>
<comment type="similarity">
    <text evidence="1">Belongs to the peptidase M81 family.</text>
</comment>
<dbReference type="RefSeq" id="WP_238183866.1">
    <property type="nucleotide sequence ID" value="NZ_BPRB01000200.1"/>
</dbReference>
<dbReference type="InterPro" id="IPR010799">
    <property type="entry name" value="MlrC_C"/>
</dbReference>
<reference evidence="4" key="1">
    <citation type="journal article" date="2021" name="Front. Microbiol.">
        <title>Comprehensive Comparative Genomics and Phenotyping of Methylobacterium Species.</title>
        <authorList>
            <person name="Alessa O."/>
            <person name="Ogura Y."/>
            <person name="Fujitani Y."/>
            <person name="Takami H."/>
            <person name="Hayashi T."/>
            <person name="Sahin N."/>
            <person name="Tani A."/>
        </authorList>
    </citation>
    <scope>NUCLEOTIDE SEQUENCE</scope>
    <source>
        <strain evidence="4">DSM 23632</strain>
    </source>
</reference>
<comment type="caution">
    <text evidence="4">The sequence shown here is derived from an EMBL/GenBank/DDBJ whole genome shotgun (WGS) entry which is preliminary data.</text>
</comment>
<evidence type="ECO:0000259" key="2">
    <source>
        <dbReference type="Pfam" id="PF07171"/>
    </source>
</evidence>
<gene>
    <name evidence="4" type="ORF">MPOCJGCO_3419</name>
</gene>
<keyword evidence="5" id="KW-1185">Reference proteome</keyword>
<dbReference type="InterPro" id="IPR009197">
    <property type="entry name" value="MlrC"/>
</dbReference>
<dbReference type="EMBL" id="BPRB01000200">
    <property type="protein sequence ID" value="GJE61298.1"/>
    <property type="molecule type" value="Genomic_DNA"/>
</dbReference>
<reference evidence="4" key="2">
    <citation type="submission" date="2021-08" db="EMBL/GenBank/DDBJ databases">
        <authorList>
            <person name="Tani A."/>
            <person name="Ola A."/>
            <person name="Ogura Y."/>
            <person name="Katsura K."/>
            <person name="Hayashi T."/>
        </authorList>
    </citation>
    <scope>NUCLEOTIDE SEQUENCE</scope>
    <source>
        <strain evidence="4">DSM 23632</strain>
    </source>
</reference>
<keyword evidence="1" id="KW-0482">Metalloprotease</keyword>
<accession>A0ABQ4U4M4</accession>
<organism evidence="4 5">
    <name type="scientific">Methylobacterium trifolii</name>
    <dbReference type="NCBI Taxonomy" id="1003092"/>
    <lineage>
        <taxon>Bacteria</taxon>
        <taxon>Pseudomonadati</taxon>
        <taxon>Pseudomonadota</taxon>
        <taxon>Alphaproteobacteria</taxon>
        <taxon>Hyphomicrobiales</taxon>
        <taxon>Methylobacteriaceae</taxon>
        <taxon>Methylobacterium</taxon>
    </lineage>
</organism>
<dbReference type="Pfam" id="PF07364">
    <property type="entry name" value="DUF1485"/>
    <property type="match status" value="1"/>
</dbReference>
<comment type="function">
    <text evidence="1">Involved in peptidolytic degradation of cyclic heptapeptide hepatotoxin microcystin (MC).</text>
</comment>
<keyword evidence="1" id="KW-0645">Protease</keyword>
<sequence>MKLFIAGLATETNTFAPLPTGRAAFLADYARRDGSRNPPRLSNIGLKAWREMAEADGHAVVESLSTFAQPGGITIGAVYEELRDTLLVDLKAALPVDAVLLFMHGAMVAEGYDDCEGDTLGRVRALVGPDTTVGVELDLHCHLTEAMRGAADVIVIYKEYPHTDIVERARDLYPLVIGAASGAIAPVMAIHDCRMIDMWRTSREPVSGFVRRMEALEGRDGILSVSFSHGFPWGDVADVGAKVLVVADGDAGTAQALARQLAGEIWAMREAATTRADSIDAAIDRALASADPRPMVLADIADNAGAGAPSDNTAILARLVARGVREVATGLYWDPGAVGICREAGLGASFMLRVGGKCGLTSGDPVDLRITVRGLSDAHDQAGLSGGRALLGPSAWIEADGIHIVLASQRQQPFAPDAFTGLGLTLTDKRLVVVKSMQHFFAAFAPIASEVRYVAAPGAVPPDYGAIPYTKRSGHYWPRVADPFAQDAP</sequence>
<comment type="cofactor">
    <cofactor evidence="1">
        <name>Zn(2+)</name>
        <dbReference type="ChEBI" id="CHEBI:29105"/>
    </cofactor>
    <text evidence="1">Binds 1 zinc ion per subunit.</text>
</comment>
<dbReference type="Pfam" id="PF07171">
    <property type="entry name" value="MlrC_C"/>
    <property type="match status" value="1"/>
</dbReference>
<evidence type="ECO:0000256" key="1">
    <source>
        <dbReference type="PIRNR" id="PIRNR012702"/>
    </source>
</evidence>
<feature type="domain" description="Microcystin LR degradation protein MlrC N-terminal" evidence="3">
    <location>
        <begin position="2"/>
        <end position="287"/>
    </location>
</feature>
<dbReference type="Proteomes" id="UP001055057">
    <property type="component" value="Unassembled WGS sequence"/>
</dbReference>
<dbReference type="InterPro" id="IPR015995">
    <property type="entry name" value="MlrC_N"/>
</dbReference>
<keyword evidence="1" id="KW-0479">Metal-binding</keyword>
<feature type="domain" description="Microcystin LR degradation protein MlrC C-terminal" evidence="2">
    <location>
        <begin position="297"/>
        <end position="471"/>
    </location>
</feature>
<keyword evidence="1" id="KW-0378">Hydrolase</keyword>
<proteinExistence type="inferred from homology"/>